<dbReference type="Proteomes" id="UP000233534">
    <property type="component" value="Chromosome"/>
</dbReference>
<dbReference type="GO" id="GO:0000272">
    <property type="term" value="P:polysaccharide catabolic process"/>
    <property type="evidence" value="ECO:0007669"/>
    <property type="project" value="InterPro"/>
</dbReference>
<name>A0A2K9EKU9_9FIRM</name>
<gene>
    <name evidence="4" type="primary">manA1</name>
    <name evidence="5" type="ORF">B9R14_02600</name>
    <name evidence="4" type="ORF">HVS_00310</name>
</gene>
<evidence type="ECO:0000259" key="3">
    <source>
        <dbReference type="PROSITE" id="PS51766"/>
    </source>
</evidence>
<dbReference type="InterPro" id="IPR049475">
    <property type="entry name" value="Mann_GBD_bact"/>
</dbReference>
<dbReference type="SUPFAM" id="SSF63446">
    <property type="entry name" value="Type I dockerin domain"/>
    <property type="match status" value="1"/>
</dbReference>
<dbReference type="CDD" id="cd14256">
    <property type="entry name" value="Dockerin_I"/>
    <property type="match status" value="1"/>
</dbReference>
<feature type="domain" description="Dockerin" evidence="3">
    <location>
        <begin position="544"/>
        <end position="610"/>
    </location>
</feature>
<reference evidence="5 7" key="2">
    <citation type="journal article" date="2018" name="Syst. Appl. Microbiol.">
        <title>Characterization and high-quality draft genome sequence of Herbivorax saccincola A7, an anaerobic, alkaliphilic, thermophilic, cellulolytic, and xylanolytic bacterium.</title>
        <authorList>
            <person name="Aikawa S."/>
            <person name="Baramee S."/>
            <person name="Sermsathanaswadi J."/>
            <person name="Thianheng P."/>
            <person name="Tachaapaikoon C."/>
            <person name="Shikata A."/>
            <person name="Waeonukul R."/>
            <person name="Pason P."/>
            <person name="Ratanakhanokchai K."/>
            <person name="Kosugi A."/>
        </authorList>
    </citation>
    <scope>NUCLEOTIDE SEQUENCE [LARGE SCALE GENOMIC DNA]</scope>
    <source>
        <strain evidence="5 7">A7</strain>
    </source>
</reference>
<dbReference type="CDD" id="cd00146">
    <property type="entry name" value="PKD"/>
    <property type="match status" value="1"/>
</dbReference>
<dbReference type="Gene3D" id="3.20.20.80">
    <property type="entry name" value="Glycosidases"/>
    <property type="match status" value="1"/>
</dbReference>
<accession>A0A2K9EKU9</accession>
<dbReference type="Gene3D" id="2.60.40.1180">
    <property type="entry name" value="Golgi alpha-mannosidase II"/>
    <property type="match status" value="1"/>
</dbReference>
<dbReference type="OrthoDB" id="9803686at2"/>
<dbReference type="Pfam" id="PF18911">
    <property type="entry name" value="PKD_4"/>
    <property type="match status" value="1"/>
</dbReference>
<keyword evidence="6" id="KW-1185">Reference proteome</keyword>
<dbReference type="InterPro" id="IPR035986">
    <property type="entry name" value="PKD_dom_sf"/>
</dbReference>
<dbReference type="Gene3D" id="2.60.120.260">
    <property type="entry name" value="Galactose-binding domain-like"/>
    <property type="match status" value="1"/>
</dbReference>
<reference evidence="4 6" key="1">
    <citation type="submission" date="2017-12" db="EMBL/GenBank/DDBJ databases">
        <title>Complete genome sequence of Herbivorax saccincola GGR1, a novel Cellulosome-producing hydrolytic bacterium in a thermophilic biogas plant, established by Illumina and Nanopore MinION sequencing.</title>
        <authorList>
            <person name="Pechtl A."/>
            <person name="Ruckert C."/>
            <person name="Koeck D.E."/>
            <person name="Maus I."/>
            <person name="Winkler A."/>
            <person name="Kalinowski J."/>
            <person name="Puhler A."/>
            <person name="Schwarz W.W."/>
            <person name="Zverlov V.V."/>
            <person name="Schluter A."/>
            <person name="Liebl W."/>
        </authorList>
    </citation>
    <scope>NUCLEOTIDE SEQUENCE [LARGE SCALE GENOMIC DNA]</scope>
    <source>
        <strain evidence="4">GGR1</strain>
        <strain evidence="6">SR1</strain>
    </source>
</reference>
<dbReference type="InterPro" id="IPR000601">
    <property type="entry name" value="PKD_dom"/>
</dbReference>
<organism evidence="4 6">
    <name type="scientific">Acetivibrio saccincola</name>
    <dbReference type="NCBI Taxonomy" id="1677857"/>
    <lineage>
        <taxon>Bacteria</taxon>
        <taxon>Bacillati</taxon>
        <taxon>Bacillota</taxon>
        <taxon>Clostridia</taxon>
        <taxon>Eubacteriales</taxon>
        <taxon>Oscillospiraceae</taxon>
        <taxon>Acetivibrio</taxon>
    </lineage>
</organism>
<dbReference type="PROSITE" id="PS50093">
    <property type="entry name" value="PKD"/>
    <property type="match status" value="1"/>
</dbReference>
<dbReference type="GO" id="GO:0004553">
    <property type="term" value="F:hydrolase activity, hydrolyzing O-glycosyl compounds"/>
    <property type="evidence" value="ECO:0007669"/>
    <property type="project" value="InterPro"/>
</dbReference>
<dbReference type="Pfam" id="PF00404">
    <property type="entry name" value="Dockerin_1"/>
    <property type="match status" value="1"/>
</dbReference>
<dbReference type="InterPro" id="IPR036439">
    <property type="entry name" value="Dockerin_dom_sf"/>
</dbReference>
<evidence type="ECO:0000313" key="5">
    <source>
        <dbReference type="EMBL" id="PQQ65766.1"/>
    </source>
</evidence>
<proteinExistence type="predicted"/>
<dbReference type="Pfam" id="PF12891">
    <property type="entry name" value="Glyco_hydro_44"/>
    <property type="match status" value="1"/>
</dbReference>
<evidence type="ECO:0000313" key="6">
    <source>
        <dbReference type="Proteomes" id="UP000233534"/>
    </source>
</evidence>
<evidence type="ECO:0000313" key="7">
    <source>
        <dbReference type="Proteomes" id="UP000239720"/>
    </source>
</evidence>
<dbReference type="InterPro" id="IPR022409">
    <property type="entry name" value="PKD/Chitinase_dom"/>
</dbReference>
<protein>
    <submittedName>
        <fullName evidence="4">Beta-mannanase/endoglucanase A</fullName>
    </submittedName>
    <submittedName>
        <fullName evidence="5">PKD domain-containing protein</fullName>
    </submittedName>
</protein>
<dbReference type="Proteomes" id="UP000239720">
    <property type="component" value="Unassembled WGS sequence"/>
</dbReference>
<dbReference type="EMBL" id="NEMB01000003">
    <property type="protein sequence ID" value="PQQ65766.1"/>
    <property type="molecule type" value="Genomic_DNA"/>
</dbReference>
<dbReference type="InterPro" id="IPR017853">
    <property type="entry name" value="GH"/>
</dbReference>
<dbReference type="Gene3D" id="2.60.40.10">
    <property type="entry name" value="Immunoglobulins"/>
    <property type="match status" value="1"/>
</dbReference>
<dbReference type="EMBL" id="CP025197">
    <property type="protein sequence ID" value="AUG56050.1"/>
    <property type="molecule type" value="Genomic_DNA"/>
</dbReference>
<dbReference type="AlphaFoldDB" id="A0A2K9EKU9"/>
<dbReference type="InterPro" id="IPR016134">
    <property type="entry name" value="Dockerin_dom"/>
</dbReference>
<keyword evidence="1" id="KW-0732">Signal</keyword>
<dbReference type="InterPro" id="IPR013780">
    <property type="entry name" value="Glyco_hydro_b"/>
</dbReference>
<dbReference type="SUPFAM" id="SSF51011">
    <property type="entry name" value="Glycosyl hydrolase domain"/>
    <property type="match status" value="1"/>
</dbReference>
<evidence type="ECO:0000256" key="1">
    <source>
        <dbReference type="SAM" id="SignalP"/>
    </source>
</evidence>
<evidence type="ECO:0000259" key="2">
    <source>
        <dbReference type="PROSITE" id="PS50093"/>
    </source>
</evidence>
<dbReference type="InterPro" id="IPR002105">
    <property type="entry name" value="Dockerin_1_rpt"/>
</dbReference>
<evidence type="ECO:0000313" key="4">
    <source>
        <dbReference type="EMBL" id="AUG56050.1"/>
    </source>
</evidence>
<dbReference type="SUPFAM" id="SSF51445">
    <property type="entry name" value="(Trans)glycosidases"/>
    <property type="match status" value="1"/>
</dbReference>
<dbReference type="RefSeq" id="WP_101298492.1">
    <property type="nucleotide sequence ID" value="NZ_CP025197.1"/>
</dbReference>
<dbReference type="SUPFAM" id="SSF49299">
    <property type="entry name" value="PKD domain"/>
    <property type="match status" value="1"/>
</dbReference>
<dbReference type="PROSITE" id="PS51766">
    <property type="entry name" value="DOCKERIN"/>
    <property type="match status" value="1"/>
</dbReference>
<feature type="domain" description="PKD" evidence="2">
    <location>
        <begin position="621"/>
        <end position="709"/>
    </location>
</feature>
<feature type="signal peptide" evidence="1">
    <location>
        <begin position="1"/>
        <end position="26"/>
    </location>
</feature>
<dbReference type="InterPro" id="IPR013783">
    <property type="entry name" value="Ig-like_fold"/>
</dbReference>
<dbReference type="KEGG" id="hsc:HVS_00310"/>
<sequence>MKRKTSILVAFVMVLTLALPLTSATASDNSVDVTINTSLERSEISPFIYGVNQDLPGQTVTARRLGGNRLTGYNWENNASNAGSDWFHSSDNYLLNSTGVPAEDWNKPGSVVTTFHKQSLSQNVQHTLITLQAAGYVSADMDGYVEESETAPSDRWKEVKFEKGSEFSLEPDLNDDYVYMDEFVNFLVNEFGDASTPTGIKGYSIDNEPGLWSHTHALLHPEQATCEEILQRGAALSKAVKNVDPHAEIFGPALYGFNAYLSFQNAPDWEQIQAEGNYNWFVDYYLDQMKKESDKAGKRLLDVLDIHYYPEARGGGSRVTFGEDIKNIECNKARLQAPRTLWQKEFREDSWIGEPWFDDYRPIIPKIQESINKYYPGTKLGITEYDFGGGNHITGGIAQADALGIFGKYGLYYATYWGDQNKNYIVAALNLYTNYDNNGSSYGNTNVKCDVSDYELASAYASIVDEKDDKLHIILLNKNYDESVNFNISIDSSSNYTSGRVFGFDRISSDITERTPVINIVDNKFSYALPPLSAYHIILDSNDEGILFGDLNGDGEVNSIDCAILGRYLLEITSDVDFIAADLNCDNIINTSDYTILSRYLISILNSLPHVSDSPNKPPEAAFTFSSEGNEITTGTRITFDASKSTDADGTIFHYAWDFGNGQEASGKTVNYKYTNPGTYNVKLVVTDNLGLTGSITKTITVTSATGDNARFNFEDGTLQGFTTGGNVSSKVSNTTDKAFNGEHSLKWDISSTGTEEEPVANLIIGGSAVVKPGETATCRIWIPEGAPIRSLQFYIMPHSSDWTYFDWNSAWAGYEYVKKGDWNELTLTLPETVDDSLPQQIGIQCETNGSGDFTIYVDSIDW</sequence>
<dbReference type="Gene3D" id="1.10.1330.10">
    <property type="entry name" value="Dockerin domain"/>
    <property type="match status" value="1"/>
</dbReference>
<feature type="chain" id="PRO_5036043891" evidence="1">
    <location>
        <begin position="27"/>
        <end position="863"/>
    </location>
</feature>
<dbReference type="InterPro" id="IPR024745">
    <property type="entry name" value="GH44_cat"/>
</dbReference>
<dbReference type="Pfam" id="PF21253">
    <property type="entry name" value="Mann_GBD_bact"/>
    <property type="match status" value="1"/>
</dbReference>
<dbReference type="SMART" id="SM00089">
    <property type="entry name" value="PKD"/>
    <property type="match status" value="1"/>
</dbReference>